<keyword evidence="1" id="KW-0472">Membrane</keyword>
<organism evidence="2 3">
    <name type="scientific">Glossina austeni</name>
    <name type="common">Savannah tsetse fly</name>
    <dbReference type="NCBI Taxonomy" id="7395"/>
    <lineage>
        <taxon>Eukaryota</taxon>
        <taxon>Metazoa</taxon>
        <taxon>Ecdysozoa</taxon>
        <taxon>Arthropoda</taxon>
        <taxon>Hexapoda</taxon>
        <taxon>Insecta</taxon>
        <taxon>Pterygota</taxon>
        <taxon>Neoptera</taxon>
        <taxon>Endopterygota</taxon>
        <taxon>Diptera</taxon>
        <taxon>Brachycera</taxon>
        <taxon>Muscomorpha</taxon>
        <taxon>Hippoboscoidea</taxon>
        <taxon>Glossinidae</taxon>
        <taxon>Glossina</taxon>
    </lineage>
</organism>
<feature type="transmembrane region" description="Helical" evidence="1">
    <location>
        <begin position="25"/>
        <end position="48"/>
    </location>
</feature>
<protein>
    <submittedName>
        <fullName evidence="2">Uncharacterized protein</fullName>
    </submittedName>
</protein>
<proteinExistence type="predicted"/>
<keyword evidence="3" id="KW-1185">Reference proteome</keyword>
<dbReference type="EnsemblMetazoa" id="GAUT003918-RA">
    <property type="protein sequence ID" value="GAUT003918-PA"/>
    <property type="gene ID" value="GAUT003918"/>
</dbReference>
<evidence type="ECO:0000256" key="1">
    <source>
        <dbReference type="SAM" id="Phobius"/>
    </source>
</evidence>
<accession>A0A1A9UGC3</accession>
<dbReference type="Proteomes" id="UP000078200">
    <property type="component" value="Unassembled WGS sequence"/>
</dbReference>
<keyword evidence="1" id="KW-1133">Transmembrane helix</keyword>
<sequence>MEIFDAGTPSLPLSLFTYLKLGNVVILRLVFAAILLSLVLDLLLFTLLTQQQQHKKIQQSSKQAITITAARAHILNHLLPHIFRAPCLCGQDFIYQCERRLRRSEERGAEKGVERCKDGQMRAWTCVGIDRYRDGTRDEGTQSRTNAEKSECGNGRAPIWTGAMTDERVNLNCLTQSKNAHLLCSVMSHRKQYKWR</sequence>
<dbReference type="VEuPathDB" id="VectorBase:GAUT003918"/>
<keyword evidence="1" id="KW-0812">Transmembrane</keyword>
<name>A0A1A9UGC3_GLOAU</name>
<reference evidence="2" key="1">
    <citation type="submission" date="2020-05" db="UniProtKB">
        <authorList>
            <consortium name="EnsemblMetazoa"/>
        </authorList>
    </citation>
    <scope>IDENTIFICATION</scope>
    <source>
        <strain evidence="2">TTRI</strain>
    </source>
</reference>
<evidence type="ECO:0000313" key="2">
    <source>
        <dbReference type="EnsemblMetazoa" id="GAUT003918-PA"/>
    </source>
</evidence>
<dbReference type="AlphaFoldDB" id="A0A1A9UGC3"/>
<evidence type="ECO:0000313" key="3">
    <source>
        <dbReference type="Proteomes" id="UP000078200"/>
    </source>
</evidence>